<name>A0ABU3B623_9GAMM</name>
<dbReference type="NCBIfam" id="TIGR00758">
    <property type="entry name" value="UDG_fam4"/>
    <property type="match status" value="1"/>
</dbReference>
<organism evidence="14 15">
    <name type="scientific">Spectribacter acetivorans</name>
    <dbReference type="NCBI Taxonomy" id="3075603"/>
    <lineage>
        <taxon>Bacteria</taxon>
        <taxon>Pseudomonadati</taxon>
        <taxon>Pseudomonadota</taxon>
        <taxon>Gammaproteobacteria</taxon>
        <taxon>Salinisphaerales</taxon>
        <taxon>Salinisphaeraceae</taxon>
        <taxon>Spectribacter</taxon>
    </lineage>
</organism>
<keyword evidence="5" id="KW-0004">4Fe-4S</keyword>
<keyword evidence="9" id="KW-0408">Iron</keyword>
<dbReference type="PANTHER" id="PTHR33693:SF1">
    <property type="entry name" value="TYPE-4 URACIL-DNA GLYCOSYLASE"/>
    <property type="match status" value="1"/>
</dbReference>
<accession>A0ABU3B623</accession>
<evidence type="ECO:0000256" key="6">
    <source>
        <dbReference type="ARBA" id="ARBA00022723"/>
    </source>
</evidence>
<evidence type="ECO:0000256" key="9">
    <source>
        <dbReference type="ARBA" id="ARBA00023004"/>
    </source>
</evidence>
<keyword evidence="11" id="KW-0234">DNA repair</keyword>
<reference evidence="14 15" key="1">
    <citation type="submission" date="2023-09" db="EMBL/GenBank/DDBJ databases">
        <authorList>
            <person name="Rey-Velasco X."/>
        </authorList>
    </citation>
    <scope>NUCLEOTIDE SEQUENCE [LARGE SCALE GENOMIC DNA]</scope>
    <source>
        <strain evidence="14 15">P385</strain>
    </source>
</reference>
<keyword evidence="7" id="KW-0227">DNA damage</keyword>
<sequence length="250" mass="27407">MVADARQARLEELGLTLWEQRARSHAPASLAEPPPTAPDTAAPAEPVEVPSAAESTPPARETLSDVAAMDWDELAAYLAGCDHRGASRPVFGVGARDADLMIIGEAPGAEEDRRGEPFVGRAGKLLDRMLFAIGRDRARNTYIANICKFRPPDNRDPKAEEVAADRPVLERQIELLSPKLIMAVGRVAAQTLLDTQAPLGRLRGEVHRYPGRSIPLLVTYHPAYLLRSPQQKSRAWEDLREAMRLLDIAS</sequence>
<dbReference type="CDD" id="cd10030">
    <property type="entry name" value="UDG-F4_TTUDGA_SPO1dp_like"/>
    <property type="match status" value="1"/>
</dbReference>
<evidence type="ECO:0000256" key="12">
    <source>
        <dbReference type="SAM" id="MobiDB-lite"/>
    </source>
</evidence>
<evidence type="ECO:0000256" key="1">
    <source>
        <dbReference type="ARBA" id="ARBA00001400"/>
    </source>
</evidence>
<dbReference type="EMBL" id="JAVRHY010000003">
    <property type="protein sequence ID" value="MDT0617699.1"/>
    <property type="molecule type" value="Genomic_DNA"/>
</dbReference>
<feature type="compositionally biased region" description="Low complexity" evidence="12">
    <location>
        <begin position="38"/>
        <end position="55"/>
    </location>
</feature>
<dbReference type="GO" id="GO:0004844">
    <property type="term" value="F:uracil DNA N-glycosylase activity"/>
    <property type="evidence" value="ECO:0007669"/>
    <property type="project" value="UniProtKB-EC"/>
</dbReference>
<dbReference type="InterPro" id="IPR036895">
    <property type="entry name" value="Uracil-DNA_glycosylase-like_sf"/>
</dbReference>
<evidence type="ECO:0000313" key="14">
    <source>
        <dbReference type="EMBL" id="MDT0617699.1"/>
    </source>
</evidence>
<evidence type="ECO:0000256" key="10">
    <source>
        <dbReference type="ARBA" id="ARBA00023014"/>
    </source>
</evidence>
<evidence type="ECO:0000259" key="13">
    <source>
        <dbReference type="SMART" id="SM00986"/>
    </source>
</evidence>
<feature type="domain" description="Uracil-DNA glycosylase-like" evidence="13">
    <location>
        <begin position="91"/>
        <end position="240"/>
    </location>
</feature>
<evidence type="ECO:0000256" key="3">
    <source>
        <dbReference type="ARBA" id="ARBA00012030"/>
    </source>
</evidence>
<keyword evidence="14" id="KW-0326">Glycosidase</keyword>
<gene>
    <name evidence="14" type="ORF">RM531_04370</name>
</gene>
<keyword evidence="15" id="KW-1185">Reference proteome</keyword>
<keyword evidence="10" id="KW-0411">Iron-sulfur</keyword>
<dbReference type="Pfam" id="PF03167">
    <property type="entry name" value="UDG"/>
    <property type="match status" value="1"/>
</dbReference>
<keyword evidence="8 14" id="KW-0378">Hydrolase</keyword>
<evidence type="ECO:0000313" key="15">
    <source>
        <dbReference type="Proteomes" id="UP001259982"/>
    </source>
</evidence>
<dbReference type="EC" id="3.2.2.27" evidence="3"/>
<evidence type="ECO:0000256" key="7">
    <source>
        <dbReference type="ARBA" id="ARBA00022763"/>
    </source>
</evidence>
<evidence type="ECO:0000256" key="2">
    <source>
        <dbReference type="ARBA" id="ARBA00006521"/>
    </source>
</evidence>
<dbReference type="SMART" id="SM00987">
    <property type="entry name" value="UreE_C"/>
    <property type="match status" value="1"/>
</dbReference>
<dbReference type="Proteomes" id="UP001259982">
    <property type="component" value="Unassembled WGS sequence"/>
</dbReference>
<dbReference type="SUPFAM" id="SSF52141">
    <property type="entry name" value="Uracil-DNA glycosylase-like"/>
    <property type="match status" value="1"/>
</dbReference>
<feature type="region of interest" description="Disordered" evidence="12">
    <location>
        <begin position="22"/>
        <end position="59"/>
    </location>
</feature>
<dbReference type="SMART" id="SM00986">
    <property type="entry name" value="UDG"/>
    <property type="match status" value="1"/>
</dbReference>
<dbReference type="Gene3D" id="3.40.470.10">
    <property type="entry name" value="Uracil-DNA glycosylase-like domain"/>
    <property type="match status" value="1"/>
</dbReference>
<evidence type="ECO:0000256" key="8">
    <source>
        <dbReference type="ARBA" id="ARBA00022801"/>
    </source>
</evidence>
<dbReference type="RefSeq" id="WP_311657579.1">
    <property type="nucleotide sequence ID" value="NZ_JAVRHY010000003.1"/>
</dbReference>
<evidence type="ECO:0000256" key="4">
    <source>
        <dbReference type="ARBA" id="ARBA00019403"/>
    </source>
</evidence>
<proteinExistence type="inferred from homology"/>
<comment type="caution">
    <text evidence="14">The sequence shown here is derived from an EMBL/GenBank/DDBJ whole genome shotgun (WGS) entry which is preliminary data.</text>
</comment>
<protein>
    <recommendedName>
        <fullName evidence="4">Type-4 uracil-DNA glycosylase</fullName>
        <ecNumber evidence="3">3.2.2.27</ecNumber>
    </recommendedName>
</protein>
<dbReference type="InterPro" id="IPR005273">
    <property type="entry name" value="Ura-DNA_glyco_family4"/>
</dbReference>
<dbReference type="PANTHER" id="PTHR33693">
    <property type="entry name" value="TYPE-5 URACIL-DNA GLYCOSYLASE"/>
    <property type="match status" value="1"/>
</dbReference>
<comment type="similarity">
    <text evidence="2">Belongs to the uracil-DNA glycosylase (UDG) superfamily. Type 4 (UDGa) family.</text>
</comment>
<dbReference type="InterPro" id="IPR051536">
    <property type="entry name" value="UDG_Type-4/5"/>
</dbReference>
<comment type="catalytic activity">
    <reaction evidence="1">
        <text>Hydrolyzes single-stranded DNA or mismatched double-stranded DNA and polynucleotides, releasing free uracil.</text>
        <dbReference type="EC" id="3.2.2.27"/>
    </reaction>
</comment>
<keyword evidence="6" id="KW-0479">Metal-binding</keyword>
<dbReference type="InterPro" id="IPR005122">
    <property type="entry name" value="Uracil-DNA_glycosylase-like"/>
</dbReference>
<evidence type="ECO:0000256" key="5">
    <source>
        <dbReference type="ARBA" id="ARBA00022485"/>
    </source>
</evidence>
<evidence type="ECO:0000256" key="11">
    <source>
        <dbReference type="ARBA" id="ARBA00023204"/>
    </source>
</evidence>